<dbReference type="InterPro" id="IPR036465">
    <property type="entry name" value="vWFA_dom_sf"/>
</dbReference>
<dbReference type="EMBL" id="MF403008">
    <property type="protein sequence ID" value="AUZ95300.1"/>
    <property type="molecule type" value="Genomic_DNA"/>
</dbReference>
<proteinExistence type="predicted"/>
<protein>
    <recommendedName>
        <fullName evidence="3">VWA-like domain-containing protein</fullName>
    </recommendedName>
</protein>
<evidence type="ECO:0000313" key="2">
    <source>
        <dbReference type="Proteomes" id="UP000223025"/>
    </source>
</evidence>
<evidence type="ECO:0000313" key="1">
    <source>
        <dbReference type="EMBL" id="AUZ95300.1"/>
    </source>
</evidence>
<dbReference type="RefSeq" id="YP_009612206.1">
    <property type="nucleotide sequence ID" value="NC_042013.1"/>
</dbReference>
<dbReference type="KEGG" id="vg:40088544"/>
<name>A0A2L0V0K4_9CAUD</name>
<organism evidence="1 2">
    <name type="scientific">Agrobacterium phage Atu_ph07</name>
    <dbReference type="NCBI Taxonomy" id="2024264"/>
    <lineage>
        <taxon>Viruses</taxon>
        <taxon>Duplodnaviria</taxon>
        <taxon>Heunggongvirae</taxon>
        <taxon>Uroviricota</taxon>
        <taxon>Caudoviricetes</taxon>
        <taxon>Polybotosvirus</taxon>
        <taxon>Polybotosvirus Atuph07</taxon>
    </lineage>
</organism>
<evidence type="ECO:0008006" key="3">
    <source>
        <dbReference type="Google" id="ProtNLM"/>
    </source>
</evidence>
<sequence>MIDLGIKNNSNVVFAIDTSGGITEEMFEKAKRVIEENLKSVSGVTATIVNFDTIIRNRTVVDGDISRSISGHKLLGRGGTLPNDVFFEYKDEHIVMFSDMFFFDYFDVIENSSRLTMALFPANFYGEDEKPVYFDVSVLKDATFKKVVEL</sequence>
<keyword evidence="2" id="KW-1185">Reference proteome</keyword>
<dbReference type="SUPFAM" id="SSF53300">
    <property type="entry name" value="vWA-like"/>
    <property type="match status" value="1"/>
</dbReference>
<reference evidence="1 2" key="1">
    <citation type="submission" date="2017-06" db="EMBL/GenBank/DDBJ databases">
        <authorList>
            <person name="Kim H.J."/>
            <person name="Triplett B.A."/>
        </authorList>
    </citation>
    <scope>NUCLEOTIDE SEQUENCE [LARGE SCALE GENOMIC DNA]</scope>
</reference>
<dbReference type="GeneID" id="40088544"/>
<dbReference type="Proteomes" id="UP000223025">
    <property type="component" value="Segment"/>
</dbReference>
<accession>A0A2L0V0K4</accession>